<feature type="transmembrane region" description="Helical" evidence="1">
    <location>
        <begin position="26"/>
        <end position="46"/>
    </location>
</feature>
<sequence>MPNATLKLRVNFWIWNFTISDQLGHLLFSIRLFILKLLIILNKAIIDKKDTSFTKKNEDVKPIEVLKNAMLSTNVITLLMKGIMSGAITIRGKGQIKASLILPRHTAI</sequence>
<dbReference type="Proteomes" id="UP000629098">
    <property type="component" value="Unassembled WGS sequence"/>
</dbReference>
<dbReference type="AlphaFoldDB" id="A0A8J7BWV0"/>
<evidence type="ECO:0000313" key="2">
    <source>
        <dbReference type="EMBL" id="MBD2772502.1"/>
    </source>
</evidence>
<dbReference type="EMBL" id="JACXAE010000040">
    <property type="protein sequence ID" value="MBD2772502.1"/>
    <property type="molecule type" value="Genomic_DNA"/>
</dbReference>
<dbReference type="RefSeq" id="WP_190827144.1">
    <property type="nucleotide sequence ID" value="NZ_CAWPPI010000040.1"/>
</dbReference>
<protein>
    <submittedName>
        <fullName evidence="2">Uncharacterized protein</fullName>
    </submittedName>
</protein>
<accession>A0A8J7BWV0</accession>
<gene>
    <name evidence="2" type="ORF">ICL16_10540</name>
</gene>
<organism evidence="2 3">
    <name type="scientific">Iningainema tapete BLCC-T55</name>
    <dbReference type="NCBI Taxonomy" id="2748662"/>
    <lineage>
        <taxon>Bacteria</taxon>
        <taxon>Bacillati</taxon>
        <taxon>Cyanobacteriota</taxon>
        <taxon>Cyanophyceae</taxon>
        <taxon>Nostocales</taxon>
        <taxon>Scytonemataceae</taxon>
        <taxon>Iningainema tapete</taxon>
    </lineage>
</organism>
<keyword evidence="1" id="KW-0472">Membrane</keyword>
<evidence type="ECO:0000256" key="1">
    <source>
        <dbReference type="SAM" id="Phobius"/>
    </source>
</evidence>
<proteinExistence type="predicted"/>
<comment type="caution">
    <text evidence="2">The sequence shown here is derived from an EMBL/GenBank/DDBJ whole genome shotgun (WGS) entry which is preliminary data.</text>
</comment>
<keyword evidence="1" id="KW-1133">Transmembrane helix</keyword>
<name>A0A8J7BWV0_9CYAN</name>
<evidence type="ECO:0000313" key="3">
    <source>
        <dbReference type="Proteomes" id="UP000629098"/>
    </source>
</evidence>
<reference evidence="2" key="1">
    <citation type="submission" date="2020-09" db="EMBL/GenBank/DDBJ databases">
        <title>Iningainema tapete sp. nov. (Scytonemataceae, Cyanobacteria) from greenhouses in central Florida (USA) produces two types of nodularin with biosynthetic potential for microcystin-LR and anabaenopeptins.</title>
        <authorList>
            <person name="Berthold D.E."/>
            <person name="Lefler F.W."/>
            <person name="Huang I.-S."/>
            <person name="Abdulla H."/>
            <person name="Zimba P.V."/>
            <person name="Laughinghouse H.D. IV."/>
        </authorList>
    </citation>
    <scope>NUCLEOTIDE SEQUENCE</scope>
    <source>
        <strain evidence="2">BLCCT55</strain>
    </source>
</reference>
<keyword evidence="3" id="KW-1185">Reference proteome</keyword>
<keyword evidence="1" id="KW-0812">Transmembrane</keyword>